<dbReference type="CTD" id="138050"/>
<dbReference type="AlphaFoldDB" id="A0A6J1W835"/>
<sequence>MIGQIFINTERVRNWFFKKMDPRETDRLINSELGSPSRTDSIGGEFPIGVWNTPSSLPRLRSLDTFRGYIAVLDNSLEFFCKCL</sequence>
<protein>
    <submittedName>
        <fullName evidence="2">Heparan-alpha-glucosaminide N-acetyltransferase</fullName>
    </submittedName>
</protein>
<proteinExistence type="predicted"/>
<dbReference type="RefSeq" id="XP_026548599.1">
    <property type="nucleotide sequence ID" value="XM_026692814.1"/>
</dbReference>
<organism evidence="1 2">
    <name type="scientific">Notechis scutatus</name>
    <name type="common">mainland tiger snake</name>
    <dbReference type="NCBI Taxonomy" id="8663"/>
    <lineage>
        <taxon>Eukaryota</taxon>
        <taxon>Metazoa</taxon>
        <taxon>Chordata</taxon>
        <taxon>Craniata</taxon>
        <taxon>Vertebrata</taxon>
        <taxon>Euteleostomi</taxon>
        <taxon>Lepidosauria</taxon>
        <taxon>Squamata</taxon>
        <taxon>Bifurcata</taxon>
        <taxon>Unidentata</taxon>
        <taxon>Episquamata</taxon>
        <taxon>Toxicofera</taxon>
        <taxon>Serpentes</taxon>
        <taxon>Colubroidea</taxon>
        <taxon>Elapidae</taxon>
        <taxon>Hydrophiinae</taxon>
        <taxon>Notechis</taxon>
    </lineage>
</organism>
<evidence type="ECO:0000313" key="2">
    <source>
        <dbReference type="RefSeq" id="XP_026548599.1"/>
    </source>
</evidence>
<accession>A0A6J1W835</accession>
<dbReference type="GeneID" id="113430367"/>
<dbReference type="KEGG" id="nss:113430367"/>
<keyword evidence="1" id="KW-1185">Reference proteome</keyword>
<name>A0A6J1W835_9SAUR</name>
<evidence type="ECO:0000313" key="1">
    <source>
        <dbReference type="Proteomes" id="UP000504612"/>
    </source>
</evidence>
<reference evidence="2" key="1">
    <citation type="submission" date="2025-08" db="UniProtKB">
        <authorList>
            <consortium name="RefSeq"/>
        </authorList>
    </citation>
    <scope>IDENTIFICATION</scope>
</reference>
<gene>
    <name evidence="2" type="primary">HGSNAT</name>
</gene>
<dbReference type="Proteomes" id="UP000504612">
    <property type="component" value="Unplaced"/>
</dbReference>